<evidence type="ECO:0000313" key="2">
    <source>
        <dbReference type="EMBL" id="KAG2843454.1"/>
    </source>
</evidence>
<dbReference type="Proteomes" id="UP000251314">
    <property type="component" value="Unassembled WGS sequence"/>
</dbReference>
<dbReference type="EMBL" id="RCMV01002590">
    <property type="protein sequence ID" value="KAG3202130.1"/>
    <property type="molecule type" value="Genomic_DNA"/>
</dbReference>
<gene>
    <name evidence="7" type="ORF">PC110_g10938</name>
    <name evidence="2" type="ORF">PC113_g18594</name>
    <name evidence="3" type="ORF">PC115_g23627</name>
    <name evidence="4" type="ORF">PC117_g26329</name>
    <name evidence="5" type="ORF">PC118_g23752</name>
    <name evidence="6" type="ORF">PC129_g23331</name>
</gene>
<dbReference type="Proteomes" id="UP000735874">
    <property type="component" value="Unassembled WGS sequence"/>
</dbReference>
<evidence type="ECO:0000313" key="5">
    <source>
        <dbReference type="EMBL" id="KAG2957985.1"/>
    </source>
</evidence>
<dbReference type="Proteomes" id="UP000736787">
    <property type="component" value="Unassembled WGS sequence"/>
</dbReference>
<name>A0A329S7N4_9STRA</name>
<dbReference type="EMBL" id="RCMK01002392">
    <property type="protein sequence ID" value="KAG2881804.1"/>
    <property type="molecule type" value="Genomic_DNA"/>
</dbReference>
<evidence type="ECO:0000313" key="8">
    <source>
        <dbReference type="Proteomes" id="UP000251314"/>
    </source>
</evidence>
<evidence type="ECO:0000256" key="1">
    <source>
        <dbReference type="SAM" id="MobiDB-lite"/>
    </source>
</evidence>
<dbReference type="Proteomes" id="UP000760860">
    <property type="component" value="Unassembled WGS sequence"/>
</dbReference>
<reference evidence="6" key="2">
    <citation type="submission" date="2018-05" db="EMBL/GenBank/DDBJ databases">
        <title>Effector identification in a new, highly contiguous assembly of the strawberry crown rot pathogen Phytophthora cactorum.</title>
        <authorList>
            <person name="Armitage A.D."/>
            <person name="Nellist C.F."/>
            <person name="Bates H."/>
            <person name="Vickerstaff R.J."/>
            <person name="Harrison R.J."/>
        </authorList>
    </citation>
    <scope>NUCLEOTIDE SEQUENCE</scope>
    <source>
        <strain evidence="2">15-7</strain>
        <strain evidence="3">4032</strain>
        <strain evidence="4">4040</strain>
        <strain evidence="5">P415</strain>
        <strain evidence="6">P421</strain>
    </source>
</reference>
<evidence type="ECO:0000313" key="7">
    <source>
        <dbReference type="EMBL" id="RAW32725.1"/>
    </source>
</evidence>
<dbReference type="EMBL" id="RCML01002411">
    <property type="protein sequence ID" value="KAG2957985.1"/>
    <property type="molecule type" value="Genomic_DNA"/>
</dbReference>
<dbReference type="Proteomes" id="UP000697107">
    <property type="component" value="Unassembled WGS sequence"/>
</dbReference>
<feature type="region of interest" description="Disordered" evidence="1">
    <location>
        <begin position="1"/>
        <end position="27"/>
    </location>
</feature>
<evidence type="ECO:0000313" key="3">
    <source>
        <dbReference type="EMBL" id="KAG2876440.1"/>
    </source>
</evidence>
<sequence length="51" mass="5185">MGEWVGASASESESADSKHSEHHRGSASGLAGFGVFGLPLWGVHGATVVAY</sequence>
<organism evidence="7 8">
    <name type="scientific">Phytophthora cactorum</name>
    <dbReference type="NCBI Taxonomy" id="29920"/>
    <lineage>
        <taxon>Eukaryota</taxon>
        <taxon>Sar</taxon>
        <taxon>Stramenopiles</taxon>
        <taxon>Oomycota</taxon>
        <taxon>Peronosporomycetes</taxon>
        <taxon>Peronosporales</taxon>
        <taxon>Peronosporaceae</taxon>
        <taxon>Phytophthora</taxon>
    </lineage>
</organism>
<protein>
    <submittedName>
        <fullName evidence="7">Uncharacterized protein</fullName>
    </submittedName>
</protein>
<dbReference type="EMBL" id="RCMI01002457">
    <property type="protein sequence ID" value="KAG2876440.1"/>
    <property type="molecule type" value="Genomic_DNA"/>
</dbReference>
<dbReference type="AlphaFoldDB" id="A0A329S7N4"/>
<keyword evidence="8" id="KW-1185">Reference proteome</keyword>
<proteinExistence type="predicted"/>
<dbReference type="Proteomes" id="UP000774804">
    <property type="component" value="Unassembled WGS sequence"/>
</dbReference>
<dbReference type="EMBL" id="MJFZ01000266">
    <property type="protein sequence ID" value="RAW32725.1"/>
    <property type="molecule type" value="Genomic_DNA"/>
</dbReference>
<comment type="caution">
    <text evidence="7">The sequence shown here is derived from an EMBL/GenBank/DDBJ whole genome shotgun (WGS) entry which is preliminary data.</text>
</comment>
<reference evidence="7 8" key="1">
    <citation type="submission" date="2018-01" db="EMBL/GenBank/DDBJ databases">
        <title>Draft genome of the strawberry crown rot pathogen Phytophthora cactorum.</title>
        <authorList>
            <person name="Armitage A.D."/>
            <person name="Lysoe E."/>
            <person name="Nellist C.F."/>
            <person name="Harrison R.J."/>
            <person name="Brurberg M.B."/>
        </authorList>
    </citation>
    <scope>NUCLEOTIDE SEQUENCE [LARGE SCALE GENOMIC DNA]</scope>
    <source>
        <strain evidence="7 8">10300</strain>
    </source>
</reference>
<evidence type="ECO:0000313" key="6">
    <source>
        <dbReference type="EMBL" id="KAG3202130.1"/>
    </source>
</evidence>
<accession>A0A329S7N4</accession>
<dbReference type="EMBL" id="RCMG01000885">
    <property type="protein sequence ID" value="KAG2843454.1"/>
    <property type="molecule type" value="Genomic_DNA"/>
</dbReference>
<evidence type="ECO:0000313" key="4">
    <source>
        <dbReference type="EMBL" id="KAG2881804.1"/>
    </source>
</evidence>
<dbReference type="VEuPathDB" id="FungiDB:PC110_g10938"/>